<name>A0A9P6NXI9_9BASI</name>
<dbReference type="EMBL" id="MU167213">
    <property type="protein sequence ID" value="KAG0151351.1"/>
    <property type="molecule type" value="Genomic_DNA"/>
</dbReference>
<reference evidence="2" key="1">
    <citation type="submission" date="2013-11" db="EMBL/GenBank/DDBJ databases">
        <title>Genome sequence of the fusiform rust pathogen reveals effectors for host alternation and coevolution with pine.</title>
        <authorList>
            <consortium name="DOE Joint Genome Institute"/>
            <person name="Smith K."/>
            <person name="Pendleton A."/>
            <person name="Kubisiak T."/>
            <person name="Anderson C."/>
            <person name="Salamov A."/>
            <person name="Aerts A."/>
            <person name="Riley R."/>
            <person name="Clum A."/>
            <person name="Lindquist E."/>
            <person name="Ence D."/>
            <person name="Campbell M."/>
            <person name="Kronenberg Z."/>
            <person name="Feau N."/>
            <person name="Dhillon B."/>
            <person name="Hamelin R."/>
            <person name="Burleigh J."/>
            <person name="Smith J."/>
            <person name="Yandell M."/>
            <person name="Nelson C."/>
            <person name="Grigoriev I."/>
            <person name="Davis J."/>
        </authorList>
    </citation>
    <scope>NUCLEOTIDE SEQUENCE</scope>
    <source>
        <strain evidence="2">G11</strain>
    </source>
</reference>
<gene>
    <name evidence="2" type="ORF">CROQUDRAFT_86776</name>
</gene>
<dbReference type="Proteomes" id="UP000886653">
    <property type="component" value="Unassembled WGS sequence"/>
</dbReference>
<keyword evidence="3" id="KW-1185">Reference proteome</keyword>
<proteinExistence type="predicted"/>
<dbReference type="AlphaFoldDB" id="A0A9P6NXI9"/>
<feature type="region of interest" description="Disordered" evidence="1">
    <location>
        <begin position="1"/>
        <end position="21"/>
    </location>
</feature>
<evidence type="ECO:0000313" key="2">
    <source>
        <dbReference type="EMBL" id="KAG0151351.1"/>
    </source>
</evidence>
<comment type="caution">
    <text evidence="2">The sequence shown here is derived from an EMBL/GenBank/DDBJ whole genome shotgun (WGS) entry which is preliminary data.</text>
</comment>
<organism evidence="2 3">
    <name type="scientific">Cronartium quercuum f. sp. fusiforme G11</name>
    <dbReference type="NCBI Taxonomy" id="708437"/>
    <lineage>
        <taxon>Eukaryota</taxon>
        <taxon>Fungi</taxon>
        <taxon>Dikarya</taxon>
        <taxon>Basidiomycota</taxon>
        <taxon>Pucciniomycotina</taxon>
        <taxon>Pucciniomycetes</taxon>
        <taxon>Pucciniales</taxon>
        <taxon>Coleosporiaceae</taxon>
        <taxon>Cronartium</taxon>
    </lineage>
</organism>
<accession>A0A9P6NXI9</accession>
<protein>
    <submittedName>
        <fullName evidence="2">Uncharacterized protein</fullName>
    </submittedName>
</protein>
<evidence type="ECO:0000313" key="3">
    <source>
        <dbReference type="Proteomes" id="UP000886653"/>
    </source>
</evidence>
<feature type="compositionally biased region" description="Basic residues" evidence="1">
    <location>
        <begin position="1"/>
        <end position="12"/>
    </location>
</feature>
<evidence type="ECO:0000256" key="1">
    <source>
        <dbReference type="SAM" id="MobiDB-lite"/>
    </source>
</evidence>
<sequence>MIGYRRKTRRSSSRFNGGVTGPEIRRRTVTFADRSEMVLHRGCDGCVSFWQWSL</sequence>